<dbReference type="STRING" id="216946.STURO_v1c03540"/>
<evidence type="ECO:0000313" key="7">
    <source>
        <dbReference type="EMBL" id="AKU79600.1"/>
    </source>
</evidence>
<dbReference type="PANTHER" id="PTHR33545">
    <property type="entry name" value="UPF0750 MEMBRANE PROTEIN YITT-RELATED"/>
    <property type="match status" value="1"/>
</dbReference>
<keyword evidence="8" id="KW-1185">Reference proteome</keyword>
<dbReference type="InterPro" id="IPR003740">
    <property type="entry name" value="YitT"/>
</dbReference>
<evidence type="ECO:0000256" key="6">
    <source>
        <dbReference type="SAM" id="Phobius"/>
    </source>
</evidence>
<feature type="transmembrane region" description="Helical" evidence="6">
    <location>
        <begin position="82"/>
        <end position="101"/>
    </location>
</feature>
<dbReference type="PANTHER" id="PTHR33545:SF5">
    <property type="entry name" value="UPF0750 MEMBRANE PROTEIN YITT"/>
    <property type="match status" value="1"/>
</dbReference>
<dbReference type="EMBL" id="CP012328">
    <property type="protein sequence ID" value="AKU79600.1"/>
    <property type="molecule type" value="Genomic_DNA"/>
</dbReference>
<keyword evidence="5 6" id="KW-0472">Membrane</keyword>
<gene>
    <name evidence="7" type="ORF">STURON_00354</name>
</gene>
<feature type="transmembrane region" description="Helical" evidence="6">
    <location>
        <begin position="137"/>
        <end position="156"/>
    </location>
</feature>
<keyword evidence="4 6" id="KW-1133">Transmembrane helix</keyword>
<evidence type="ECO:0008006" key="9">
    <source>
        <dbReference type="Google" id="ProtNLM"/>
    </source>
</evidence>
<dbReference type="AlphaFoldDB" id="A0A0K1P5S2"/>
<dbReference type="Proteomes" id="UP000067243">
    <property type="component" value="Chromosome"/>
</dbReference>
<evidence type="ECO:0000256" key="2">
    <source>
        <dbReference type="ARBA" id="ARBA00022475"/>
    </source>
</evidence>
<dbReference type="RefSeq" id="WP_075048198.1">
    <property type="nucleotide sequence ID" value="NZ_CP012328.1"/>
</dbReference>
<feature type="transmembrane region" description="Helical" evidence="6">
    <location>
        <begin position="260"/>
        <end position="278"/>
    </location>
</feature>
<dbReference type="PATRIC" id="fig|216946.3.peg.354"/>
<feature type="transmembrane region" description="Helical" evidence="6">
    <location>
        <begin position="107"/>
        <end position="125"/>
    </location>
</feature>
<dbReference type="NCBIfam" id="NF043063">
    <property type="entry name" value="MMSYN1_0411"/>
    <property type="match status" value="1"/>
</dbReference>
<name>A0A0K1P5S2_9MOLU</name>
<dbReference type="KEGG" id="stur:STURON_00354"/>
<dbReference type="InterPro" id="IPR051461">
    <property type="entry name" value="UPF0750_membrane"/>
</dbReference>
<evidence type="ECO:0000313" key="8">
    <source>
        <dbReference type="Proteomes" id="UP000067243"/>
    </source>
</evidence>
<feature type="transmembrane region" description="Helical" evidence="6">
    <location>
        <begin position="369"/>
        <end position="395"/>
    </location>
</feature>
<keyword evidence="2" id="KW-1003">Cell membrane</keyword>
<dbReference type="GO" id="GO:0005886">
    <property type="term" value="C:plasma membrane"/>
    <property type="evidence" value="ECO:0007669"/>
    <property type="project" value="UniProtKB-SubCell"/>
</dbReference>
<feature type="transmembrane region" description="Helical" evidence="6">
    <location>
        <begin position="208"/>
        <end position="228"/>
    </location>
</feature>
<accession>A0A0K1P5S2</accession>
<evidence type="ECO:0000256" key="1">
    <source>
        <dbReference type="ARBA" id="ARBA00004651"/>
    </source>
</evidence>
<dbReference type="Pfam" id="PF02588">
    <property type="entry name" value="YitT_membrane"/>
    <property type="match status" value="1"/>
</dbReference>
<reference evidence="7 8" key="1">
    <citation type="journal article" date="2015" name="Genome Announc.">
        <title>Complete Genome Sequence of Spiroplasma turonicum Strain Tab4cT, a Parasite of a Horse Fly, Haematopota sp. (Diptera: Tabanidae).</title>
        <authorList>
            <person name="Davis R.E."/>
            <person name="Shao J."/>
            <person name="Zhao Y."/>
            <person name="Gasparich G.E."/>
            <person name="Gaynor B.J."/>
            <person name="Donofrio N."/>
        </authorList>
    </citation>
    <scope>NUCLEOTIDE SEQUENCE [LARGE SCALE GENOMIC DNA]</scope>
    <source>
        <strain evidence="7 8">Tab4c</strain>
    </source>
</reference>
<proteinExistence type="predicted"/>
<comment type="subcellular location">
    <subcellularLocation>
        <location evidence="1">Cell membrane</location>
        <topology evidence="1">Multi-pass membrane protein</topology>
    </subcellularLocation>
</comment>
<evidence type="ECO:0000256" key="5">
    <source>
        <dbReference type="ARBA" id="ARBA00023136"/>
    </source>
</evidence>
<protein>
    <recommendedName>
        <fullName evidence="9">YitT family protein</fullName>
    </recommendedName>
</protein>
<evidence type="ECO:0000256" key="3">
    <source>
        <dbReference type="ARBA" id="ARBA00022692"/>
    </source>
</evidence>
<keyword evidence="3 6" id="KW-0812">Transmembrane</keyword>
<evidence type="ECO:0000256" key="4">
    <source>
        <dbReference type="ARBA" id="ARBA00022989"/>
    </source>
</evidence>
<sequence>MIDENTIISETEVKVEVTEDNINVEEQLSPLSKKKLNKSIAKQLLIKDDQEHLFYIENKIISKKEQNLLVQEYFKKRFLKDFMMLVLAALLITIAFDYFVTPTGRTGLFPAGIGALARFFSILTFQNDRQMQGSFYFIFYFLINIPLFIFGVIKLGKKFTLTTLIFMSLQIGFDQIFQNIPFINPQEFNFIINFTEMSTKPNAWNTSIWLFIFAAIAGAMLGVAYSLVYKIGSSTGGLDFLTIYYSNKTNKSVGSINRNVNLVILGTIIILNTIILPISEINSDIKMSVLKSMGVNEANRVGLLDEMWNYAKAMNSLNPDYGMTKLFENYGNNDLSNMNTADFARLVEYVCKNKFTGDVPIGYIIKMKVLFIFGPSLFASIVLVLTAGITTNAMYPKYKVRTFMITTNKAKDINKLLIDKGYQNDILNWDATNRISGNYLHRSVVMVAMTVLNWQQIEKEIFFKDPEMKVTILKTKKVKGIFKYDIKNNEERNKIVHKVRNNEQELEKIKQIAIVRLKKENEKLSKKINKKSTKNKNQNN</sequence>
<dbReference type="OrthoDB" id="395820at2"/>
<organism evidence="7 8">
    <name type="scientific">Spiroplasma turonicum</name>
    <dbReference type="NCBI Taxonomy" id="216946"/>
    <lineage>
        <taxon>Bacteria</taxon>
        <taxon>Bacillati</taxon>
        <taxon>Mycoplasmatota</taxon>
        <taxon>Mollicutes</taxon>
        <taxon>Entomoplasmatales</taxon>
        <taxon>Spiroplasmataceae</taxon>
        <taxon>Spiroplasma</taxon>
    </lineage>
</organism>